<dbReference type="GO" id="GO:0030655">
    <property type="term" value="P:beta-lactam antibiotic catabolic process"/>
    <property type="evidence" value="ECO:0007669"/>
    <property type="project" value="InterPro"/>
</dbReference>
<feature type="chain" id="PRO_5038626487" description="Beta-lactamase" evidence="7">
    <location>
        <begin position="24"/>
        <end position="304"/>
    </location>
</feature>
<keyword evidence="10" id="KW-1185">Reference proteome</keyword>
<evidence type="ECO:0000259" key="8">
    <source>
        <dbReference type="Pfam" id="PF13354"/>
    </source>
</evidence>
<evidence type="ECO:0000256" key="7">
    <source>
        <dbReference type="SAM" id="SignalP"/>
    </source>
</evidence>
<dbReference type="InterPro" id="IPR045155">
    <property type="entry name" value="Beta-lactam_cat"/>
</dbReference>
<dbReference type="PROSITE" id="PS00146">
    <property type="entry name" value="BETA_LACTAMASE_A"/>
    <property type="match status" value="1"/>
</dbReference>
<dbReference type="Pfam" id="PF13354">
    <property type="entry name" value="Beta-lactamase2"/>
    <property type="match status" value="1"/>
</dbReference>
<dbReference type="GO" id="GO:0008800">
    <property type="term" value="F:beta-lactamase activity"/>
    <property type="evidence" value="ECO:0007669"/>
    <property type="project" value="UniProtKB-UniRule"/>
</dbReference>
<evidence type="ECO:0000256" key="3">
    <source>
        <dbReference type="ARBA" id="ARBA00022801"/>
    </source>
</evidence>
<accession>A0A561SEL7</accession>
<dbReference type="AlphaFoldDB" id="A0A561SEL7"/>
<dbReference type="PROSITE" id="PS51257">
    <property type="entry name" value="PROKAR_LIPOPROTEIN"/>
    <property type="match status" value="1"/>
</dbReference>
<feature type="compositionally biased region" description="Polar residues" evidence="6">
    <location>
        <begin position="172"/>
        <end position="185"/>
    </location>
</feature>
<sequence>MSSRPLLAVAAALLAATALSGCAGRTGPSAPPAGGTAGAPAPAPSADAAFQQLEQHYGARLGVYVLDTGSGRELRYRADERFAFASTAKTLSAGALLRTASEAELDKVVRYSQQDLLAWAPVTSQHLATGMTVRDLLAAALDHSDNTAANLVTAELGGPAAVQQTVRALGDTTTNVDRTEPTLNEATPGDPRDTSTPRQLATDLRTYALGDALPADRRTQFTDWLVANTTGGPYIRAGVPAGWKVGDKTGNGDYGTRNDIAVVWPAGGRAPLVVALLSDRGKADAKSDDDLLAQATKTALSALG</sequence>
<dbReference type="RefSeq" id="WP_145911241.1">
    <property type="nucleotide sequence ID" value="NZ_BAAAMZ010000005.1"/>
</dbReference>
<evidence type="ECO:0000256" key="6">
    <source>
        <dbReference type="SAM" id="MobiDB-lite"/>
    </source>
</evidence>
<dbReference type="OrthoDB" id="9784149at2"/>
<dbReference type="PANTHER" id="PTHR35333">
    <property type="entry name" value="BETA-LACTAMASE"/>
    <property type="match status" value="1"/>
</dbReference>
<dbReference type="InterPro" id="IPR012338">
    <property type="entry name" value="Beta-lactam/transpept-like"/>
</dbReference>
<evidence type="ECO:0000256" key="2">
    <source>
        <dbReference type="ARBA" id="ARBA00012865"/>
    </source>
</evidence>
<comment type="catalytic activity">
    <reaction evidence="5">
        <text>a beta-lactam + H2O = a substituted beta-amino acid</text>
        <dbReference type="Rhea" id="RHEA:20401"/>
        <dbReference type="ChEBI" id="CHEBI:15377"/>
        <dbReference type="ChEBI" id="CHEBI:35627"/>
        <dbReference type="ChEBI" id="CHEBI:140347"/>
        <dbReference type="EC" id="3.5.2.6"/>
    </reaction>
</comment>
<keyword evidence="3 5" id="KW-0378">Hydrolase</keyword>
<feature type="region of interest" description="Disordered" evidence="6">
    <location>
        <begin position="172"/>
        <end position="197"/>
    </location>
</feature>
<gene>
    <name evidence="9" type="ORF">FHX73_16441</name>
</gene>
<dbReference type="InterPro" id="IPR023650">
    <property type="entry name" value="Beta-lactam_class-A_AS"/>
</dbReference>
<keyword evidence="7" id="KW-0732">Signal</keyword>
<proteinExistence type="inferred from homology"/>
<name>A0A561SEL7_9ACTN</name>
<evidence type="ECO:0000256" key="5">
    <source>
        <dbReference type="RuleBase" id="RU361140"/>
    </source>
</evidence>
<keyword evidence="4 5" id="KW-0046">Antibiotic resistance</keyword>
<reference evidence="9 10" key="1">
    <citation type="submission" date="2019-06" db="EMBL/GenBank/DDBJ databases">
        <title>Sequencing the genomes of 1000 actinobacteria strains.</title>
        <authorList>
            <person name="Klenk H.-P."/>
        </authorList>
    </citation>
    <scope>NUCLEOTIDE SEQUENCE [LARGE SCALE GENOMIC DNA]</scope>
    <source>
        <strain evidence="9 10">DSM 44826</strain>
    </source>
</reference>
<dbReference type="EMBL" id="VIWT01000006">
    <property type="protein sequence ID" value="TWF73290.1"/>
    <property type="molecule type" value="Genomic_DNA"/>
</dbReference>
<dbReference type="Proteomes" id="UP000317940">
    <property type="component" value="Unassembled WGS sequence"/>
</dbReference>
<evidence type="ECO:0000313" key="10">
    <source>
        <dbReference type="Proteomes" id="UP000317940"/>
    </source>
</evidence>
<feature type="signal peptide" evidence="7">
    <location>
        <begin position="1"/>
        <end position="23"/>
    </location>
</feature>
<evidence type="ECO:0000256" key="1">
    <source>
        <dbReference type="ARBA" id="ARBA00009009"/>
    </source>
</evidence>
<dbReference type="PANTHER" id="PTHR35333:SF3">
    <property type="entry name" value="BETA-LACTAMASE-TYPE TRANSPEPTIDASE FOLD CONTAINING PROTEIN"/>
    <property type="match status" value="1"/>
</dbReference>
<protein>
    <recommendedName>
        <fullName evidence="2 5">Beta-lactamase</fullName>
        <ecNumber evidence="2 5">3.5.2.6</ecNumber>
    </recommendedName>
</protein>
<feature type="region of interest" description="Disordered" evidence="6">
    <location>
        <begin position="26"/>
        <end position="45"/>
    </location>
</feature>
<dbReference type="EC" id="3.5.2.6" evidence="2 5"/>
<dbReference type="InterPro" id="IPR000871">
    <property type="entry name" value="Beta-lactam_class-A"/>
</dbReference>
<evidence type="ECO:0000256" key="4">
    <source>
        <dbReference type="ARBA" id="ARBA00023251"/>
    </source>
</evidence>
<dbReference type="Gene3D" id="3.40.710.10">
    <property type="entry name" value="DD-peptidase/beta-lactamase superfamily"/>
    <property type="match status" value="1"/>
</dbReference>
<comment type="similarity">
    <text evidence="1 5">Belongs to the class-A beta-lactamase family.</text>
</comment>
<dbReference type="NCBIfam" id="NF033103">
    <property type="entry name" value="bla_class_A"/>
    <property type="match status" value="1"/>
</dbReference>
<feature type="domain" description="Beta-lactamase class A catalytic" evidence="8">
    <location>
        <begin position="62"/>
        <end position="275"/>
    </location>
</feature>
<evidence type="ECO:0000313" key="9">
    <source>
        <dbReference type="EMBL" id="TWF73290.1"/>
    </source>
</evidence>
<comment type="caution">
    <text evidence="9">The sequence shown here is derived from an EMBL/GenBank/DDBJ whole genome shotgun (WGS) entry which is preliminary data.</text>
</comment>
<dbReference type="GO" id="GO:0046677">
    <property type="term" value="P:response to antibiotic"/>
    <property type="evidence" value="ECO:0007669"/>
    <property type="project" value="UniProtKB-UniRule"/>
</dbReference>
<organism evidence="9 10">
    <name type="scientific">Kitasatospora viridis</name>
    <dbReference type="NCBI Taxonomy" id="281105"/>
    <lineage>
        <taxon>Bacteria</taxon>
        <taxon>Bacillati</taxon>
        <taxon>Actinomycetota</taxon>
        <taxon>Actinomycetes</taxon>
        <taxon>Kitasatosporales</taxon>
        <taxon>Streptomycetaceae</taxon>
        <taxon>Kitasatospora</taxon>
    </lineage>
</organism>
<dbReference type="PRINTS" id="PR00118">
    <property type="entry name" value="BLACTAMASEA"/>
</dbReference>
<dbReference type="SUPFAM" id="SSF56601">
    <property type="entry name" value="beta-lactamase/transpeptidase-like"/>
    <property type="match status" value="1"/>
</dbReference>